<dbReference type="Proteomes" id="UP000593915">
    <property type="component" value="Chromosome"/>
</dbReference>
<feature type="transmembrane region" description="Helical" evidence="5">
    <location>
        <begin position="285"/>
        <end position="304"/>
    </location>
</feature>
<feature type="transmembrane region" description="Helical" evidence="5">
    <location>
        <begin position="433"/>
        <end position="455"/>
    </location>
</feature>
<dbReference type="InterPro" id="IPR001898">
    <property type="entry name" value="SLC13A/DASS"/>
</dbReference>
<dbReference type="PANTHER" id="PTHR10283">
    <property type="entry name" value="SOLUTE CARRIER FAMILY 13 MEMBER"/>
    <property type="match status" value="1"/>
</dbReference>
<feature type="transmembrane region" description="Helical" evidence="5">
    <location>
        <begin position="6"/>
        <end position="25"/>
    </location>
</feature>
<keyword evidence="2 5" id="KW-0812">Transmembrane</keyword>
<dbReference type="GO" id="GO:0005886">
    <property type="term" value="C:plasma membrane"/>
    <property type="evidence" value="ECO:0007669"/>
    <property type="project" value="TreeGrafter"/>
</dbReference>
<dbReference type="PANTHER" id="PTHR10283:SF125">
    <property type="entry name" value="MG(2+)_CITRATE COMPLEX SECONDARY TRANSPORTER"/>
    <property type="match status" value="1"/>
</dbReference>
<evidence type="ECO:0000256" key="1">
    <source>
        <dbReference type="ARBA" id="ARBA00004141"/>
    </source>
</evidence>
<dbReference type="Pfam" id="PF00939">
    <property type="entry name" value="Na_sulph_symp"/>
    <property type="match status" value="1"/>
</dbReference>
<feature type="transmembrane region" description="Helical" evidence="5">
    <location>
        <begin position="72"/>
        <end position="96"/>
    </location>
</feature>
<feature type="transmembrane region" description="Helical" evidence="5">
    <location>
        <begin position="352"/>
        <end position="370"/>
    </location>
</feature>
<sequence>MKKIKFFHLAVIIPVSILITVINPLNLDLNQKILVSALVMTTALWVTEAVHKTIACIFLLFIFSVFGKTKLYGIVSFAWSDTILLVITTTLLSVGIMKTGIVHKYAKRIFTGNSFKIFKLLILPYILGIVLVFLIPQAFARVIIIGAVLNDLIITANDSEKKAKQAIIFNGFIAVTVTYMFFNSGDIVLNQAAVNFASDLNPEVKEALNFSGWFKLMALPSIITSCVCFFTVYFIFYKDLKHFSGSMISSCNTRDKEDSKSKELASFCIMGGIIILWATQSIHRIPYWIPAGIGVLIMFALKSLNFSDLKSVNFHLLLFLITVFNIGKVLTQAGVTSVIFTSLQTLIPDVNSSLYLLIIAAVTMIMHICIGSSVATMSVVLPIILPLTVSLGYNPAIITLISYIVVNIHFLLPFHHVIAMIGTAKEYYSDKHMLRFGIVMTIITLVLLWAVYIPWWKFLRVLSL</sequence>
<feature type="transmembrane region" description="Helical" evidence="5">
    <location>
        <begin position="217"/>
        <end position="237"/>
    </location>
</feature>
<evidence type="ECO:0000313" key="6">
    <source>
        <dbReference type="EMBL" id="QOW59983.1"/>
    </source>
</evidence>
<feature type="transmembrane region" description="Helical" evidence="5">
    <location>
        <begin position="37"/>
        <end position="66"/>
    </location>
</feature>
<organism evidence="6 7">
    <name type="scientific">Treponema pedis</name>
    <dbReference type="NCBI Taxonomy" id="409322"/>
    <lineage>
        <taxon>Bacteria</taxon>
        <taxon>Pseudomonadati</taxon>
        <taxon>Spirochaetota</taxon>
        <taxon>Spirochaetia</taxon>
        <taxon>Spirochaetales</taxon>
        <taxon>Treponemataceae</taxon>
        <taxon>Treponema</taxon>
    </lineage>
</organism>
<dbReference type="GO" id="GO:0022857">
    <property type="term" value="F:transmembrane transporter activity"/>
    <property type="evidence" value="ECO:0007669"/>
    <property type="project" value="InterPro"/>
</dbReference>
<evidence type="ECO:0000256" key="2">
    <source>
        <dbReference type="ARBA" id="ARBA00022692"/>
    </source>
</evidence>
<gene>
    <name evidence="6" type="ORF">IFE08_08970</name>
</gene>
<keyword evidence="4 5" id="KW-0472">Membrane</keyword>
<comment type="subcellular location">
    <subcellularLocation>
        <location evidence="1">Membrane</location>
        <topology evidence="1">Multi-pass membrane protein</topology>
    </subcellularLocation>
</comment>
<evidence type="ECO:0000313" key="7">
    <source>
        <dbReference type="Proteomes" id="UP000593915"/>
    </source>
</evidence>
<accession>A0A7S6WMN9</accession>
<dbReference type="RefSeq" id="WP_194075614.1">
    <property type="nucleotide sequence ID" value="NZ_CP061839.1"/>
</dbReference>
<evidence type="ECO:0000256" key="3">
    <source>
        <dbReference type="ARBA" id="ARBA00022989"/>
    </source>
</evidence>
<keyword evidence="3 5" id="KW-1133">Transmembrane helix</keyword>
<name>A0A7S6WMN9_9SPIR</name>
<feature type="transmembrane region" description="Helical" evidence="5">
    <location>
        <begin position="316"/>
        <end position="340"/>
    </location>
</feature>
<proteinExistence type="predicted"/>
<evidence type="ECO:0000256" key="4">
    <source>
        <dbReference type="ARBA" id="ARBA00023136"/>
    </source>
</evidence>
<feature type="transmembrane region" description="Helical" evidence="5">
    <location>
        <begin position="117"/>
        <end position="136"/>
    </location>
</feature>
<evidence type="ECO:0000256" key="5">
    <source>
        <dbReference type="SAM" id="Phobius"/>
    </source>
</evidence>
<protein>
    <submittedName>
        <fullName evidence="6">Anion permease</fullName>
    </submittedName>
</protein>
<reference evidence="6 7" key="1">
    <citation type="submission" date="2020-09" db="EMBL/GenBank/DDBJ databases">
        <title>Characterization of Treponema spp. from bovine digital dermatitis in Korea.</title>
        <authorList>
            <person name="Espiritu H.M."/>
            <person name="Cho Y.I."/>
            <person name="Mamuad L."/>
        </authorList>
    </citation>
    <scope>NUCLEOTIDE SEQUENCE [LARGE SCALE GENOMIC DNA]</scope>
    <source>
        <strain evidence="6 7">KS1</strain>
    </source>
</reference>
<dbReference type="AlphaFoldDB" id="A0A7S6WMN9"/>
<dbReference type="EMBL" id="CP061839">
    <property type="protein sequence ID" value="QOW59983.1"/>
    <property type="molecule type" value="Genomic_DNA"/>
</dbReference>
<feature type="transmembrane region" description="Helical" evidence="5">
    <location>
        <begin position="400"/>
        <end position="421"/>
    </location>
</feature>
<feature type="transmembrane region" description="Helical" evidence="5">
    <location>
        <begin position="166"/>
        <end position="182"/>
    </location>
</feature>